<keyword evidence="7" id="KW-1185">Reference proteome</keyword>
<dbReference type="Pfam" id="PF13657">
    <property type="entry name" value="Couple_hipA"/>
    <property type="match status" value="1"/>
</dbReference>
<evidence type="ECO:0000313" key="6">
    <source>
        <dbReference type="EMBL" id="GEO02243.1"/>
    </source>
</evidence>
<dbReference type="AlphaFoldDB" id="A0A512ARB1"/>
<evidence type="ECO:0000259" key="5">
    <source>
        <dbReference type="Pfam" id="PF13657"/>
    </source>
</evidence>
<sequence>MRRLNVWLEASAEPIGELISTDDGAMRFTYAPNWLVDQNSHPLSLSLPLQEEAFGDAVTRAYFNNLLQENDQLERVMLREGIERGDLVSLLSHVGADCSGAVSALPEDHPPIKRPGSIEHDYDALSNEDFTDIVLRLAQGRPLPDGMRDPSPVAGFRRKISLTALPDNRFALPKVGSGAPTTHILKIPDPQHRHEARHEEFVTDLADQVGFNVGGCAAGDVEGQEVLLITRFDRIVTEDGIHRVHQEDFAQALGLPAELKYERRGREGRRFDAEAIGRVLAATDQPALVREKFLEMSLFNLLIGNNDNHAKNHALLHVPGQAPMLARFYDLVPVQMVAGFREDLAFNIGNASLPQQITAADLEYFCIAIGIPERGAKRILNDSARSVIEAIEQRSADFPREMRALDNLFAEIAGRINSELDLGLQLRERDAHIVRGGGWNLS</sequence>
<dbReference type="GO" id="GO:0004674">
    <property type="term" value="F:protein serine/threonine kinase activity"/>
    <property type="evidence" value="ECO:0007669"/>
    <property type="project" value="TreeGrafter"/>
</dbReference>
<dbReference type="InterPro" id="IPR017508">
    <property type="entry name" value="HipA_N1"/>
</dbReference>
<dbReference type="InterPro" id="IPR052028">
    <property type="entry name" value="HipA_Ser/Thr_kinase"/>
</dbReference>
<keyword evidence="3 6" id="KW-0418">Kinase</keyword>
<proteinExistence type="inferred from homology"/>
<feature type="domain" description="HipA N-terminal subdomain 1" evidence="5">
    <location>
        <begin position="4"/>
        <end position="104"/>
    </location>
</feature>
<keyword evidence="2" id="KW-0808">Transferase</keyword>
<accession>A0A512ARB1</accession>
<gene>
    <name evidence="6" type="ORF">NSE01_40750</name>
</gene>
<dbReference type="NCBIfam" id="TIGR03071">
    <property type="entry name" value="couple_hipA"/>
    <property type="match status" value="1"/>
</dbReference>
<evidence type="ECO:0000313" key="7">
    <source>
        <dbReference type="Proteomes" id="UP000321464"/>
    </source>
</evidence>
<dbReference type="RefSeq" id="WP_147161454.1">
    <property type="nucleotide sequence ID" value="NZ_BJYR01000041.1"/>
</dbReference>
<evidence type="ECO:0000259" key="4">
    <source>
        <dbReference type="Pfam" id="PF07804"/>
    </source>
</evidence>
<organism evidence="6 7">
    <name type="scientific">Novosphingobium sediminis</name>
    <dbReference type="NCBI Taxonomy" id="707214"/>
    <lineage>
        <taxon>Bacteria</taxon>
        <taxon>Pseudomonadati</taxon>
        <taxon>Pseudomonadota</taxon>
        <taxon>Alphaproteobacteria</taxon>
        <taxon>Sphingomonadales</taxon>
        <taxon>Sphingomonadaceae</taxon>
        <taxon>Novosphingobium</taxon>
    </lineage>
</organism>
<reference evidence="6 7" key="1">
    <citation type="submission" date="2019-07" db="EMBL/GenBank/DDBJ databases">
        <title>Whole genome shotgun sequence of Novosphingobium sediminis NBRC 106119.</title>
        <authorList>
            <person name="Hosoyama A."/>
            <person name="Uohara A."/>
            <person name="Ohji S."/>
            <person name="Ichikawa N."/>
        </authorList>
    </citation>
    <scope>NUCLEOTIDE SEQUENCE [LARGE SCALE GENOMIC DNA]</scope>
    <source>
        <strain evidence="6 7">NBRC 106119</strain>
    </source>
</reference>
<feature type="domain" description="HipA-like C-terminal" evidence="4">
    <location>
        <begin position="153"/>
        <end position="389"/>
    </location>
</feature>
<protein>
    <submittedName>
        <fullName evidence="6">Phosphatidylinositol kinase</fullName>
    </submittedName>
</protein>
<comment type="similarity">
    <text evidence="1">Belongs to the HipA Ser/Thr kinase family.</text>
</comment>
<dbReference type="OrthoDB" id="9805913at2"/>
<comment type="caution">
    <text evidence="6">The sequence shown here is derived from an EMBL/GenBank/DDBJ whole genome shotgun (WGS) entry which is preliminary data.</text>
</comment>
<dbReference type="GO" id="GO:0005829">
    <property type="term" value="C:cytosol"/>
    <property type="evidence" value="ECO:0007669"/>
    <property type="project" value="TreeGrafter"/>
</dbReference>
<dbReference type="InterPro" id="IPR012893">
    <property type="entry name" value="HipA-like_C"/>
</dbReference>
<dbReference type="PANTHER" id="PTHR37419">
    <property type="entry name" value="SERINE/THREONINE-PROTEIN KINASE TOXIN HIPA"/>
    <property type="match status" value="1"/>
</dbReference>
<name>A0A512ARB1_9SPHN</name>
<dbReference type="EMBL" id="BJYR01000041">
    <property type="protein sequence ID" value="GEO02243.1"/>
    <property type="molecule type" value="Genomic_DNA"/>
</dbReference>
<dbReference type="Pfam" id="PF07804">
    <property type="entry name" value="HipA_C"/>
    <property type="match status" value="1"/>
</dbReference>
<evidence type="ECO:0000256" key="2">
    <source>
        <dbReference type="ARBA" id="ARBA00022679"/>
    </source>
</evidence>
<dbReference type="Proteomes" id="UP000321464">
    <property type="component" value="Unassembled WGS sequence"/>
</dbReference>
<dbReference type="PANTHER" id="PTHR37419:SF1">
    <property type="entry name" value="SERINE_THREONINE-PROTEIN KINASE TOXIN HIPA"/>
    <property type="match status" value="1"/>
</dbReference>
<evidence type="ECO:0000256" key="3">
    <source>
        <dbReference type="ARBA" id="ARBA00022777"/>
    </source>
</evidence>
<evidence type="ECO:0000256" key="1">
    <source>
        <dbReference type="ARBA" id="ARBA00010164"/>
    </source>
</evidence>